<reference evidence="2 3" key="1">
    <citation type="journal article" date="2013" name="Genome Announc.">
        <title>Whole-Genome Sequence of the Clinical Strain Corynebacterium argentoratense DSM 44202, Isolated from a Human Throat Specimen.</title>
        <authorList>
            <person name="Bomholt C."/>
            <person name="Glaub A."/>
            <person name="Gravermann K."/>
            <person name="Albersmeier A."/>
            <person name="Brinkrolf K."/>
            <person name="Ruckert C."/>
            <person name="Tauch A."/>
        </authorList>
    </citation>
    <scope>NUCLEOTIDE SEQUENCE [LARGE SCALE GENOMIC DNA]</scope>
    <source>
        <strain evidence="2">DSM 44202</strain>
    </source>
</reference>
<dbReference type="STRING" id="1348662.CARG_07850"/>
<dbReference type="HOGENOM" id="CLU_1056523_0_0_11"/>
<keyword evidence="1" id="KW-1133">Transmembrane helix</keyword>
<organism evidence="2 3">
    <name type="scientific">Corynebacterium argentoratense DSM 44202</name>
    <dbReference type="NCBI Taxonomy" id="1348662"/>
    <lineage>
        <taxon>Bacteria</taxon>
        <taxon>Bacillati</taxon>
        <taxon>Actinomycetota</taxon>
        <taxon>Actinomycetes</taxon>
        <taxon>Mycobacteriales</taxon>
        <taxon>Corynebacteriaceae</taxon>
        <taxon>Corynebacterium</taxon>
    </lineage>
</organism>
<name>U3GZU4_9CORY</name>
<feature type="transmembrane region" description="Helical" evidence="1">
    <location>
        <begin position="234"/>
        <end position="252"/>
    </location>
</feature>
<dbReference type="KEGG" id="caz:CARG_07850"/>
<dbReference type="eggNOG" id="ENOG503193D">
    <property type="taxonomic scope" value="Bacteria"/>
</dbReference>
<evidence type="ECO:0000313" key="3">
    <source>
        <dbReference type="Proteomes" id="UP000016943"/>
    </source>
</evidence>
<dbReference type="RefSeq" id="WP_021012077.1">
    <property type="nucleotide sequence ID" value="NC_022198.1"/>
</dbReference>
<evidence type="ECO:0000313" key="2">
    <source>
        <dbReference type="EMBL" id="AGU15687.1"/>
    </source>
</evidence>
<keyword evidence="3" id="KW-1185">Reference proteome</keyword>
<dbReference type="PATRIC" id="fig|1348662.3.peg.1551"/>
<dbReference type="EMBL" id="CP006365">
    <property type="protein sequence ID" value="AGU15687.1"/>
    <property type="molecule type" value="Genomic_DNA"/>
</dbReference>
<keyword evidence="1" id="KW-0812">Transmembrane</keyword>
<proteinExistence type="predicted"/>
<dbReference type="GeneID" id="78250318"/>
<keyword evidence="1" id="KW-0472">Membrane</keyword>
<dbReference type="AlphaFoldDB" id="U3GZU4"/>
<dbReference type="Proteomes" id="UP000016943">
    <property type="component" value="Chromosome"/>
</dbReference>
<accession>U3GZU4</accession>
<evidence type="ECO:0000256" key="1">
    <source>
        <dbReference type="SAM" id="Phobius"/>
    </source>
</evidence>
<gene>
    <name evidence="2" type="ORF">CARG_07850</name>
</gene>
<protein>
    <submittedName>
        <fullName evidence="2">Uncharacterized protein</fullName>
    </submittedName>
</protein>
<sequence length="263" mass="27438">MRLSPTTAPVLKGTAWASLSGAMLCVTLATGSGIAVAEGDDAVVVTDHQAGQCVVQASDQASPLTKFWSTLESDAKQKRLDQLDEADPGLGTAIRNFTMNGPAGEDFAELQRRMDAVGAKEGIGQLIDVTAEDAGVDSSPLSDQLGGGTDKTQRYSREEALSATAGIGDNPAEDIAKALDSQAASGTELDKLRAQLFHDRAGDFNSLEHDIAEGLQRCAKELDPPSPVVTALKFVIPGLIGVGIIAMIVRAVSNSRKPSRHSA</sequence>